<name>A0ABS8VBC1_DATST</name>
<organism evidence="1 2">
    <name type="scientific">Datura stramonium</name>
    <name type="common">Jimsonweed</name>
    <name type="synonym">Common thornapple</name>
    <dbReference type="NCBI Taxonomy" id="4076"/>
    <lineage>
        <taxon>Eukaryota</taxon>
        <taxon>Viridiplantae</taxon>
        <taxon>Streptophyta</taxon>
        <taxon>Embryophyta</taxon>
        <taxon>Tracheophyta</taxon>
        <taxon>Spermatophyta</taxon>
        <taxon>Magnoliopsida</taxon>
        <taxon>eudicotyledons</taxon>
        <taxon>Gunneridae</taxon>
        <taxon>Pentapetalae</taxon>
        <taxon>asterids</taxon>
        <taxon>lamiids</taxon>
        <taxon>Solanales</taxon>
        <taxon>Solanaceae</taxon>
        <taxon>Solanoideae</taxon>
        <taxon>Datureae</taxon>
        <taxon>Datura</taxon>
    </lineage>
</organism>
<evidence type="ECO:0000313" key="1">
    <source>
        <dbReference type="EMBL" id="MCD9643612.1"/>
    </source>
</evidence>
<proteinExistence type="predicted"/>
<protein>
    <submittedName>
        <fullName evidence="1">Uncharacterized protein</fullName>
    </submittedName>
</protein>
<dbReference type="Pfam" id="PF06101">
    <property type="entry name" value="Vps62"/>
    <property type="match status" value="1"/>
</dbReference>
<keyword evidence="2" id="KW-1185">Reference proteome</keyword>
<accession>A0ABS8VBC1</accession>
<sequence>MGDNLNHEFFLWIMPTTKNNMSSLIDNAFRLPSPLPVGLELHFQVKFISNTRSSRKFGGCFASGVIDLGGITCVSNGIITKVWSTAKIRQGEVQRRCSPATPLYGVVELENQAGRCRLYGCQYLEGYKAIGHVVRPPPGSLLWIKSVVFVMISQDACESHDWIWGTNGLNVYSSRPRVRGMKALGVAIDCFMVRKQ</sequence>
<dbReference type="PANTHER" id="PTHR48152:SF8">
    <property type="entry name" value="VACUOLAR PROTEIN SORTING-ASSOCIATED PROTEIN 62"/>
    <property type="match status" value="1"/>
</dbReference>
<gene>
    <name evidence="1" type="ORF">HAX54_031215</name>
</gene>
<evidence type="ECO:0000313" key="2">
    <source>
        <dbReference type="Proteomes" id="UP000823775"/>
    </source>
</evidence>
<dbReference type="InterPro" id="IPR009291">
    <property type="entry name" value="Vps62"/>
</dbReference>
<dbReference type="Proteomes" id="UP000823775">
    <property type="component" value="Unassembled WGS sequence"/>
</dbReference>
<dbReference type="PANTHER" id="PTHR48152">
    <property type="entry name" value="F1C9.34 PROTEIN"/>
    <property type="match status" value="1"/>
</dbReference>
<comment type="caution">
    <text evidence="1">The sequence shown here is derived from an EMBL/GenBank/DDBJ whole genome shotgun (WGS) entry which is preliminary data.</text>
</comment>
<reference evidence="1 2" key="1">
    <citation type="journal article" date="2021" name="BMC Genomics">
        <title>Datura genome reveals duplications of psychoactive alkaloid biosynthetic genes and high mutation rate following tissue culture.</title>
        <authorList>
            <person name="Rajewski A."/>
            <person name="Carter-House D."/>
            <person name="Stajich J."/>
            <person name="Litt A."/>
        </authorList>
    </citation>
    <scope>NUCLEOTIDE SEQUENCE [LARGE SCALE GENOMIC DNA]</scope>
    <source>
        <strain evidence="1">AR-01</strain>
    </source>
</reference>
<dbReference type="EMBL" id="JACEIK010003939">
    <property type="protein sequence ID" value="MCD9643612.1"/>
    <property type="molecule type" value="Genomic_DNA"/>
</dbReference>